<dbReference type="OrthoDB" id="15893at2759"/>
<dbReference type="Proteomes" id="UP000009882">
    <property type="component" value="Unassembled WGS sequence"/>
</dbReference>
<gene>
    <name evidence="2" type="ORF">PDIG_51900</name>
</gene>
<dbReference type="PANTHER" id="PTHR28015:SF1">
    <property type="entry name" value="ATP SYNTHASE ASSEMBLY FACTOR FMC1, MITOCHONDRIAL"/>
    <property type="match status" value="1"/>
</dbReference>
<evidence type="ECO:0000313" key="2">
    <source>
        <dbReference type="EMBL" id="EKV11245.1"/>
    </source>
</evidence>
<protein>
    <recommendedName>
        <fullName evidence="4">Ras guanyl-nucleotide exchange factor RasGEF</fullName>
    </recommendedName>
</protein>
<feature type="region of interest" description="Disordered" evidence="1">
    <location>
        <begin position="1"/>
        <end position="26"/>
    </location>
</feature>
<sequence>MHLQIPGAPGPQNNPNQTHTPIATPIPSHAFKMSTTLQARTTYRALLRELPRRSLKTPSPLHQRLRTLFRSVPATSSLQSESQSNALPFSIPKTEEERILRVQEADQFARYARAQRVYSELLERYNPGMSMDEEEKIRLTARRVGFDLPELHVPRKE</sequence>
<dbReference type="GO" id="GO:0005759">
    <property type="term" value="C:mitochondrial matrix"/>
    <property type="evidence" value="ECO:0007669"/>
    <property type="project" value="TreeGrafter"/>
</dbReference>
<dbReference type="InterPro" id="IPR039196">
    <property type="entry name" value="Fmc1"/>
</dbReference>
<dbReference type="EMBL" id="AKCT01000208">
    <property type="protein sequence ID" value="EKV11245.1"/>
    <property type="molecule type" value="Genomic_DNA"/>
</dbReference>
<keyword evidence="3" id="KW-1185">Reference proteome</keyword>
<dbReference type="AlphaFoldDB" id="K9FNM7"/>
<comment type="caution">
    <text evidence="2">The sequence shown here is derived from an EMBL/GenBank/DDBJ whole genome shotgun (WGS) entry which is preliminary data.</text>
</comment>
<accession>K9FNM7</accession>
<dbReference type="OMA" id="VEPTMER"/>
<dbReference type="STRING" id="1170229.K9FNM7"/>
<organism evidence="2 3">
    <name type="scientific">Penicillium digitatum (strain PHI26 / CECT 20796)</name>
    <name type="common">Green mold</name>
    <dbReference type="NCBI Taxonomy" id="1170229"/>
    <lineage>
        <taxon>Eukaryota</taxon>
        <taxon>Fungi</taxon>
        <taxon>Dikarya</taxon>
        <taxon>Ascomycota</taxon>
        <taxon>Pezizomycotina</taxon>
        <taxon>Eurotiomycetes</taxon>
        <taxon>Eurotiomycetidae</taxon>
        <taxon>Eurotiales</taxon>
        <taxon>Aspergillaceae</taxon>
        <taxon>Penicillium</taxon>
    </lineage>
</organism>
<dbReference type="GO" id="GO:0033615">
    <property type="term" value="P:mitochondrial proton-transporting ATP synthase complex assembly"/>
    <property type="evidence" value="ECO:0007669"/>
    <property type="project" value="InterPro"/>
</dbReference>
<dbReference type="Pfam" id="PF13233">
    <property type="entry name" value="Complex1_LYR_2"/>
    <property type="match status" value="1"/>
</dbReference>
<proteinExistence type="predicted"/>
<name>K9FNM7_PEND2</name>
<feature type="compositionally biased region" description="Low complexity" evidence="1">
    <location>
        <begin position="1"/>
        <end position="17"/>
    </location>
</feature>
<evidence type="ECO:0000256" key="1">
    <source>
        <dbReference type="SAM" id="MobiDB-lite"/>
    </source>
</evidence>
<evidence type="ECO:0000313" key="3">
    <source>
        <dbReference type="Proteomes" id="UP000009882"/>
    </source>
</evidence>
<dbReference type="InParanoid" id="K9FNM7"/>
<dbReference type="PANTHER" id="PTHR28015">
    <property type="entry name" value="ATP SYNTHASE ASSEMBLY FACTOR FMC1, MITOCHONDRIAL"/>
    <property type="match status" value="1"/>
</dbReference>
<dbReference type="eggNOG" id="ENOG502SD6J">
    <property type="taxonomic scope" value="Eukaryota"/>
</dbReference>
<reference evidence="3" key="1">
    <citation type="journal article" date="2012" name="BMC Genomics">
        <title>Genome sequence of the necrotrophic fungus Penicillium digitatum, the main postharvest pathogen of citrus.</title>
        <authorList>
            <person name="Marcet-Houben M."/>
            <person name="Ballester A.-R."/>
            <person name="de la Fuente B."/>
            <person name="Harries E."/>
            <person name="Marcos J.F."/>
            <person name="Gonzalez-Candelas L."/>
            <person name="Gabaldon T."/>
        </authorList>
    </citation>
    <scope>NUCLEOTIDE SEQUENCE [LARGE SCALE GENOMIC DNA]</scope>
    <source>
        <strain evidence="3">PHI26 / CECT 20796</strain>
    </source>
</reference>
<dbReference type="HOGENOM" id="CLU_128881_0_0_1"/>
<evidence type="ECO:0008006" key="4">
    <source>
        <dbReference type="Google" id="ProtNLM"/>
    </source>
</evidence>